<evidence type="ECO:0000313" key="1">
    <source>
        <dbReference type="EMBL" id="KGN76408.1"/>
    </source>
</evidence>
<accession>A0A0A2EBY5</accession>
<proteinExistence type="predicted"/>
<dbReference type="RefSeq" id="WP_025003717.1">
    <property type="nucleotide sequence ID" value="NZ_JRFA01000002.1"/>
</dbReference>
<evidence type="ECO:0000313" key="3">
    <source>
        <dbReference type="Proteomes" id="UP000030103"/>
    </source>
</evidence>
<dbReference type="Pfam" id="PF12989">
    <property type="entry name" value="DUF3873"/>
    <property type="match status" value="1"/>
</dbReference>
<dbReference type="Proteomes" id="UP000254156">
    <property type="component" value="Unassembled WGS sequence"/>
</dbReference>
<reference evidence="1 3" key="1">
    <citation type="submission" date="2014-09" db="EMBL/GenBank/DDBJ databases">
        <title>Draft Genome Sequence of Porphyromonas macacae COT-192_OH2859.</title>
        <authorList>
            <person name="Wallis C."/>
            <person name="Deusch O."/>
            <person name="O'Flynn C."/>
            <person name="Davis I."/>
            <person name="Horsfall A."/>
            <person name="Kirkwood N."/>
            <person name="Harris S."/>
            <person name="Eisen J.A."/>
            <person name="Coil D.A."/>
            <person name="Darling A.E."/>
            <person name="Jospin G."/>
            <person name="Alexiev A."/>
        </authorList>
    </citation>
    <scope>NUCLEOTIDE SEQUENCE [LARGE SCALE GENOMIC DNA]</scope>
    <source>
        <strain evidence="3">COT-192 OH2859</strain>
        <strain evidence="1">COT-192_OH2859</strain>
    </source>
</reference>
<dbReference type="AlphaFoldDB" id="A0A0A2EBY5"/>
<dbReference type="EMBL" id="UGTF01000002">
    <property type="protein sequence ID" value="SUB89595.1"/>
    <property type="molecule type" value="Genomic_DNA"/>
</dbReference>
<evidence type="ECO:0000313" key="4">
    <source>
        <dbReference type="Proteomes" id="UP000254156"/>
    </source>
</evidence>
<gene>
    <name evidence="1" type="ORF">HQ47_01075</name>
    <name evidence="2" type="ORF">NCTC11632_01707</name>
</gene>
<dbReference type="InterPro" id="IPR024356">
    <property type="entry name" value="DUF3873"/>
</dbReference>
<dbReference type="EMBL" id="JRFA01000002">
    <property type="protein sequence ID" value="KGN76408.1"/>
    <property type="molecule type" value="Genomic_DNA"/>
</dbReference>
<name>A0A0A2EBY5_9PORP</name>
<keyword evidence="3" id="KW-1185">Reference proteome</keyword>
<dbReference type="STRING" id="28115.HQ47_01075"/>
<organism evidence="1 3">
    <name type="scientific">Porphyromonas macacae</name>
    <dbReference type="NCBI Taxonomy" id="28115"/>
    <lineage>
        <taxon>Bacteria</taxon>
        <taxon>Pseudomonadati</taxon>
        <taxon>Bacteroidota</taxon>
        <taxon>Bacteroidia</taxon>
        <taxon>Bacteroidales</taxon>
        <taxon>Porphyromonadaceae</taxon>
        <taxon>Porphyromonas</taxon>
    </lineage>
</organism>
<evidence type="ECO:0000313" key="2">
    <source>
        <dbReference type="EMBL" id="SUB89595.1"/>
    </source>
</evidence>
<sequence length="68" mass="8028">MESLNKNGVSTTQEPGQEKYVTFIAGAFRGTEYFQYDYRHTDGELFSTVAKTLEECRKRRDEWLNKKQ</sequence>
<reference evidence="2 4" key="2">
    <citation type="submission" date="2018-06" db="EMBL/GenBank/DDBJ databases">
        <authorList>
            <consortium name="Pathogen Informatics"/>
            <person name="Doyle S."/>
        </authorList>
    </citation>
    <scope>NUCLEOTIDE SEQUENCE [LARGE SCALE GENOMIC DNA]</scope>
    <source>
        <strain evidence="2 4">NCTC11632</strain>
    </source>
</reference>
<dbReference type="OrthoDB" id="1002652at2"/>
<protein>
    <submittedName>
        <fullName evidence="2">DUF based on B. Theta Gene description</fullName>
    </submittedName>
</protein>
<dbReference type="Proteomes" id="UP000030103">
    <property type="component" value="Unassembled WGS sequence"/>
</dbReference>